<dbReference type="Gene3D" id="3.30.200.20">
    <property type="entry name" value="Phosphorylase Kinase, domain 1"/>
    <property type="match status" value="1"/>
</dbReference>
<evidence type="ECO:0000256" key="7">
    <source>
        <dbReference type="ARBA" id="ARBA00022771"/>
    </source>
</evidence>
<dbReference type="Proteomes" id="UP001651158">
    <property type="component" value="Unassembled WGS sequence"/>
</dbReference>
<feature type="compositionally biased region" description="Polar residues" evidence="15">
    <location>
        <begin position="840"/>
        <end position="850"/>
    </location>
</feature>
<dbReference type="PROSITE" id="PS51285">
    <property type="entry name" value="AGC_KINASE_CTER"/>
    <property type="match status" value="1"/>
</dbReference>
<feature type="region of interest" description="Disordered" evidence="15">
    <location>
        <begin position="1191"/>
        <end position="1214"/>
    </location>
</feature>
<feature type="compositionally biased region" description="Low complexity" evidence="15">
    <location>
        <begin position="1113"/>
        <end position="1123"/>
    </location>
</feature>
<feature type="compositionally biased region" description="Low complexity" evidence="15">
    <location>
        <begin position="643"/>
        <end position="660"/>
    </location>
</feature>
<dbReference type="Pfam" id="PF00069">
    <property type="entry name" value="Pkinase"/>
    <property type="match status" value="1"/>
</dbReference>
<organism evidence="20 21">
    <name type="scientific">Taenia crassiceps</name>
    <dbReference type="NCBI Taxonomy" id="6207"/>
    <lineage>
        <taxon>Eukaryota</taxon>
        <taxon>Metazoa</taxon>
        <taxon>Spiralia</taxon>
        <taxon>Lophotrochozoa</taxon>
        <taxon>Platyhelminthes</taxon>
        <taxon>Cestoda</taxon>
        <taxon>Eucestoda</taxon>
        <taxon>Cyclophyllidea</taxon>
        <taxon>Taeniidae</taxon>
        <taxon>Taenia</taxon>
    </lineage>
</organism>
<feature type="domain" description="Protein kinase" evidence="17">
    <location>
        <begin position="81"/>
        <end position="346"/>
    </location>
</feature>
<evidence type="ECO:0000259" key="17">
    <source>
        <dbReference type="PROSITE" id="PS50011"/>
    </source>
</evidence>
<evidence type="ECO:0000256" key="8">
    <source>
        <dbReference type="ARBA" id="ARBA00022777"/>
    </source>
</evidence>
<dbReference type="Gene3D" id="2.30.29.30">
    <property type="entry name" value="Pleckstrin-homology domain (PH domain)/Phosphotyrosine-binding domain (PTB)"/>
    <property type="match status" value="1"/>
</dbReference>
<dbReference type="InterPro" id="IPR002219">
    <property type="entry name" value="PKC_DAG/PE"/>
</dbReference>
<evidence type="ECO:0000256" key="15">
    <source>
        <dbReference type="SAM" id="MobiDB-lite"/>
    </source>
</evidence>
<evidence type="ECO:0000256" key="12">
    <source>
        <dbReference type="ARBA" id="ARBA00047899"/>
    </source>
</evidence>
<gene>
    <name evidence="20" type="ORF">TcWFU_010054</name>
</gene>
<dbReference type="InterPro" id="IPR046349">
    <property type="entry name" value="C1-like_sf"/>
</dbReference>
<dbReference type="SMART" id="SM00220">
    <property type="entry name" value="S_TKc"/>
    <property type="match status" value="1"/>
</dbReference>
<keyword evidence="16" id="KW-1133">Transmembrane helix</keyword>
<dbReference type="PANTHER" id="PTHR22988:SF71">
    <property type="entry name" value="CITRON RHO-INTERACTING KINASE"/>
    <property type="match status" value="1"/>
</dbReference>
<keyword evidence="2" id="KW-0723">Serine/threonine-protein kinase</keyword>
<dbReference type="EC" id="2.7.11.1" evidence="1"/>
<evidence type="ECO:0000259" key="18">
    <source>
        <dbReference type="PROSITE" id="PS50081"/>
    </source>
</evidence>
<protein>
    <recommendedName>
        <fullName evidence="1">non-specific serine/threonine protein kinase</fullName>
        <ecNumber evidence="1">2.7.11.1</ecNumber>
    </recommendedName>
</protein>
<sequence>MQPTRNSLVDIKERLISLENTLADPFSDLNVERILDVFISAVLDSQRIPKDKQDTQILTFSERFTESVKQLLGLRRQRHDFTFLSTLGRGAYGRVDLVRENATGRVCAMKTLDKSKMLSQQADFWAEREIMAQSVSPWIVRLFYSFQDVRSLYMVMEYVPGGTLVCWMDEAELISETVCRFYAAEVTQALSDLHAMGFIHRDIKPDNMLLDMRGHIKLADFGTCVRVDPHTHRVRCESAVGTPDYISPEVLYSQSSGGGEYGFAVDWWALGVLVYEMICGETPFYSDDLVTTYSKIMSHTTSLHLPKDIAITPSCLDFIKRLLSPEEVRLGSGPGGAEEVRNHAWFAPTWPTAECLPARVNEHGDEAFFDWTWKTLRSISPGPFHPNLASETDTSYFREDVLQSEHEELEEAKPLAADGVEAGQNGDSDHDIFDGSQLSFAGFTFSSPKLAPLSGIYLAPPQSLIHEVSSYEEAQRMDEEAKNERESSFQAQRIHELEEALTQAESQLASAEARFCESLSDAERQIEVLKLEHASAVHHMEAEVSKLKAMADSERKARQSAEAQKAKAVDLLAKRATDMADRLTASVGQPASTLPQRRQASLPVEMPSTADLRSGEGDIATAAIAASPPTPTALIAVDSTDEGATPSDSDATSASGGGADAATSAATELLLKRIQELVDRAQQADEQLQIERSFAELYKKACEEKEDQLAERDQRIASLVEALEAAKQSKEQAQLATRHALMEEQERSAQYLECLKAAEKSSEVANRRAQCATEEVVILRNDVNALRENLSKAHEDLATEKLKCSAAVNKIQQILSGENADALELMMLSEMESMRRSAETSGNSGVSTPSDGHPTAIALKSKGAKKFTSQQHLFRHLDRKYKRLVSEYEQMQTKHRLEMKEARTMFHASQESAQIARNQVIHLSEEVAALQIQLNAVNTALKAAVADAAASTTSTATTLHRIPAPLGSVGATRTLRSRLARKTTTGETEHQLTAETMTTEGESEVDRLPPLETARSPTRLHRVSSLSSPRRPLLIPSASIGGLTLLPSPLPINFCFSGHLDVPGKPGRRKKLVWDQRFAKLTFSRFLVWDTIKASDSAQSSAPIDSLVSPLEATTSGSTGSATPGRKVSRPGPNLLLDLPLNAILHVRSVTSCDVLHAPAEDLPRIFQIIFDQCEAGVASGGGMRQALEARVSSPDSSPHCATSTPKSTQSTGLLGISKTLPRKLSFSSSGTFSTGAAKALQLGPAVALKSRANSSGQSLSHAVSSDPLLTSIPAPGTAANPIPLQGHMLQRIHFRVPAICELCKRACWHVILPPPALQCLHCQVKLHLSHLEKRDYVLRPCGKSTAILLFRAPSEEAKLGWLKNLQSAISSAAITNTTTTTPPPQSSSLSLYSTAMVRDDRPRSLGTSGVIRGPTIMRSATLPYPSRTATPTTATAVATTPTTTSSSSNSAAVSSSKVAKFTTATVAAEEAELDEEDVFLDSPIPKNTSTASPPADRFNLQTHIQSVGRQIPSTSFQLSALLLASLPSPSTCHSLPPPPFYLSSHGRVHFAPSHFLLYSIIARSLNGVCLCVLIGGMCYVFVVAQILFSVGATCTSQNDCAVLFIATTEKQTFQALRDHCGCDCQW</sequence>
<dbReference type="Gene3D" id="1.10.510.10">
    <property type="entry name" value="Transferase(Phosphotransferase) domain 1"/>
    <property type="match status" value="1"/>
</dbReference>
<keyword evidence="5" id="KW-0479">Metal-binding</keyword>
<evidence type="ECO:0000256" key="6">
    <source>
        <dbReference type="ARBA" id="ARBA00022741"/>
    </source>
</evidence>
<keyword evidence="6" id="KW-0547">Nucleotide-binding</keyword>
<dbReference type="PROSITE" id="PS50081">
    <property type="entry name" value="ZF_DAG_PE_2"/>
    <property type="match status" value="1"/>
</dbReference>
<feature type="coiled-coil region" evidence="14">
    <location>
        <begin position="874"/>
        <end position="933"/>
    </location>
</feature>
<dbReference type="PROSITE" id="PS00108">
    <property type="entry name" value="PROTEIN_KINASE_ST"/>
    <property type="match status" value="1"/>
</dbReference>
<feature type="region of interest" description="Disordered" evidence="15">
    <location>
        <begin position="971"/>
        <end position="1005"/>
    </location>
</feature>
<accession>A0ABR4Q7X8</accession>
<dbReference type="InterPro" id="IPR011993">
    <property type="entry name" value="PH-like_dom_sf"/>
</dbReference>
<evidence type="ECO:0000313" key="21">
    <source>
        <dbReference type="Proteomes" id="UP001651158"/>
    </source>
</evidence>
<dbReference type="Gene3D" id="3.30.60.20">
    <property type="match status" value="1"/>
</dbReference>
<keyword evidence="11 14" id="KW-0175">Coiled coil</keyword>
<comment type="caution">
    <text evidence="20">The sequence shown here is derived from an EMBL/GenBank/DDBJ whole genome shotgun (WGS) entry which is preliminary data.</text>
</comment>
<dbReference type="EMBL" id="JAKROA010000008">
    <property type="protein sequence ID" value="KAL5105594.1"/>
    <property type="molecule type" value="Genomic_DNA"/>
</dbReference>
<dbReference type="InterPro" id="IPR000719">
    <property type="entry name" value="Prot_kinase_dom"/>
</dbReference>
<dbReference type="SUPFAM" id="SSF57889">
    <property type="entry name" value="Cysteine-rich domain"/>
    <property type="match status" value="1"/>
</dbReference>
<comment type="catalytic activity">
    <reaction evidence="12">
        <text>L-threonyl-[protein] + ATP = O-phospho-L-threonyl-[protein] + ADP + H(+)</text>
        <dbReference type="Rhea" id="RHEA:46608"/>
        <dbReference type="Rhea" id="RHEA-COMP:11060"/>
        <dbReference type="Rhea" id="RHEA-COMP:11605"/>
        <dbReference type="ChEBI" id="CHEBI:15378"/>
        <dbReference type="ChEBI" id="CHEBI:30013"/>
        <dbReference type="ChEBI" id="CHEBI:30616"/>
        <dbReference type="ChEBI" id="CHEBI:61977"/>
        <dbReference type="ChEBI" id="CHEBI:456216"/>
        <dbReference type="EC" id="2.7.11.1"/>
    </reaction>
</comment>
<evidence type="ECO:0000259" key="19">
    <source>
        <dbReference type="PROSITE" id="PS51285"/>
    </source>
</evidence>
<evidence type="ECO:0000256" key="10">
    <source>
        <dbReference type="ARBA" id="ARBA00022840"/>
    </source>
</evidence>
<dbReference type="GO" id="GO:0016301">
    <property type="term" value="F:kinase activity"/>
    <property type="evidence" value="ECO:0007669"/>
    <property type="project" value="UniProtKB-KW"/>
</dbReference>
<evidence type="ECO:0000256" key="11">
    <source>
        <dbReference type="ARBA" id="ARBA00023054"/>
    </source>
</evidence>
<evidence type="ECO:0000256" key="4">
    <source>
        <dbReference type="ARBA" id="ARBA00022679"/>
    </source>
</evidence>
<dbReference type="PROSITE" id="PS50011">
    <property type="entry name" value="PROTEIN_KINASE_DOM"/>
    <property type="match status" value="1"/>
</dbReference>
<keyword evidence="21" id="KW-1185">Reference proteome</keyword>
<evidence type="ECO:0000313" key="20">
    <source>
        <dbReference type="EMBL" id="KAL5105594.1"/>
    </source>
</evidence>
<keyword evidence="4" id="KW-0808">Transferase</keyword>
<dbReference type="InterPro" id="IPR011009">
    <property type="entry name" value="Kinase-like_dom_sf"/>
</dbReference>
<evidence type="ECO:0000256" key="3">
    <source>
        <dbReference type="ARBA" id="ARBA00022553"/>
    </source>
</evidence>
<feature type="compositionally biased region" description="Polar residues" evidence="15">
    <location>
        <begin position="1194"/>
        <end position="1213"/>
    </location>
</feature>
<dbReference type="PANTHER" id="PTHR22988">
    <property type="entry name" value="MYOTONIC DYSTROPHY S/T KINASE-RELATED"/>
    <property type="match status" value="1"/>
</dbReference>
<proteinExistence type="predicted"/>
<feature type="region of interest" description="Disordered" evidence="15">
    <location>
        <begin position="1110"/>
        <end position="1131"/>
    </location>
</feature>
<feature type="coiled-coil region" evidence="14">
    <location>
        <begin position="667"/>
        <end position="803"/>
    </location>
</feature>
<evidence type="ECO:0000256" key="16">
    <source>
        <dbReference type="SAM" id="Phobius"/>
    </source>
</evidence>
<feature type="domain" description="AGC-kinase C-terminal" evidence="19">
    <location>
        <begin position="369"/>
        <end position="455"/>
    </location>
</feature>
<keyword evidence="7" id="KW-0863">Zinc-finger</keyword>
<feature type="coiled-coil region" evidence="14">
    <location>
        <begin position="487"/>
        <end position="514"/>
    </location>
</feature>
<feature type="region of interest" description="Disordered" evidence="15">
    <location>
        <begin position="640"/>
        <end position="660"/>
    </location>
</feature>
<evidence type="ECO:0000256" key="1">
    <source>
        <dbReference type="ARBA" id="ARBA00012513"/>
    </source>
</evidence>
<feature type="region of interest" description="Disordered" evidence="15">
    <location>
        <begin position="1422"/>
        <end position="1452"/>
    </location>
</feature>
<keyword evidence="16" id="KW-0812">Transmembrane</keyword>
<evidence type="ECO:0000256" key="13">
    <source>
        <dbReference type="ARBA" id="ARBA00048679"/>
    </source>
</evidence>
<comment type="catalytic activity">
    <reaction evidence="13">
        <text>L-seryl-[protein] + ATP = O-phospho-L-seryl-[protein] + ADP + H(+)</text>
        <dbReference type="Rhea" id="RHEA:17989"/>
        <dbReference type="Rhea" id="RHEA-COMP:9863"/>
        <dbReference type="Rhea" id="RHEA-COMP:11604"/>
        <dbReference type="ChEBI" id="CHEBI:15378"/>
        <dbReference type="ChEBI" id="CHEBI:29999"/>
        <dbReference type="ChEBI" id="CHEBI:30616"/>
        <dbReference type="ChEBI" id="CHEBI:83421"/>
        <dbReference type="ChEBI" id="CHEBI:456216"/>
        <dbReference type="EC" id="2.7.11.1"/>
    </reaction>
</comment>
<dbReference type="InterPro" id="IPR000961">
    <property type="entry name" value="AGC-kinase_C"/>
</dbReference>
<dbReference type="CDD" id="cd20813">
    <property type="entry name" value="C1_ROCK"/>
    <property type="match status" value="1"/>
</dbReference>
<dbReference type="InterPro" id="IPR050839">
    <property type="entry name" value="Rho-assoc_Ser/Thr_Kinase"/>
</dbReference>
<keyword evidence="16" id="KW-0472">Membrane</keyword>
<feature type="compositionally biased region" description="Low complexity" evidence="15">
    <location>
        <begin position="1426"/>
        <end position="1452"/>
    </location>
</feature>
<evidence type="ECO:0000256" key="14">
    <source>
        <dbReference type="SAM" id="Coils"/>
    </source>
</evidence>
<feature type="transmembrane region" description="Helical" evidence="16">
    <location>
        <begin position="1566"/>
        <end position="1589"/>
    </location>
</feature>
<evidence type="ECO:0000256" key="2">
    <source>
        <dbReference type="ARBA" id="ARBA00022527"/>
    </source>
</evidence>
<keyword evidence="9" id="KW-0862">Zinc</keyword>
<keyword evidence="8 20" id="KW-0418">Kinase</keyword>
<feature type="domain" description="Phorbol-ester/DAG-type" evidence="18">
    <location>
        <begin position="1287"/>
        <end position="1342"/>
    </location>
</feature>
<dbReference type="SUPFAM" id="SSF56112">
    <property type="entry name" value="Protein kinase-like (PK-like)"/>
    <property type="match status" value="1"/>
</dbReference>
<evidence type="ECO:0000256" key="9">
    <source>
        <dbReference type="ARBA" id="ARBA00022833"/>
    </source>
</evidence>
<feature type="region of interest" description="Disordered" evidence="15">
    <location>
        <begin position="835"/>
        <end position="856"/>
    </location>
</feature>
<keyword evidence="10" id="KW-0067">ATP-binding</keyword>
<reference evidence="20 21" key="1">
    <citation type="journal article" date="2022" name="Front. Cell. Infect. Microbiol.">
        <title>The Genomes of Two Strains of Taenia crassiceps the Animal Model for the Study of Human Cysticercosis.</title>
        <authorList>
            <person name="Bobes R.J."/>
            <person name="Estrada K."/>
            <person name="Rios-Valencia D.G."/>
            <person name="Calderon-Gallegos A."/>
            <person name="de la Torre P."/>
            <person name="Carrero J.C."/>
            <person name="Sanchez-Flores A."/>
            <person name="Laclette J.P."/>
        </authorList>
    </citation>
    <scope>NUCLEOTIDE SEQUENCE [LARGE SCALE GENOMIC DNA]</scope>
    <source>
        <strain evidence="20">WFUcys</strain>
    </source>
</reference>
<keyword evidence="3" id="KW-0597">Phosphoprotein</keyword>
<name>A0ABR4Q7X8_9CEST</name>
<dbReference type="InterPro" id="IPR008271">
    <property type="entry name" value="Ser/Thr_kinase_AS"/>
</dbReference>
<evidence type="ECO:0000256" key="5">
    <source>
        <dbReference type="ARBA" id="ARBA00022723"/>
    </source>
</evidence>